<dbReference type="SUPFAM" id="SSF51430">
    <property type="entry name" value="NAD(P)-linked oxidoreductase"/>
    <property type="match status" value="1"/>
</dbReference>
<evidence type="ECO:0000259" key="5">
    <source>
        <dbReference type="Pfam" id="PF00248"/>
    </source>
</evidence>
<dbReference type="GO" id="GO:0016616">
    <property type="term" value="F:oxidoreductase activity, acting on the CH-OH group of donors, NAD or NADP as acceptor"/>
    <property type="evidence" value="ECO:0007669"/>
    <property type="project" value="UniProtKB-ARBA"/>
</dbReference>
<feature type="chain" id="PRO_5029457347" description="NADP-dependent oxidoreductase domain-containing protein" evidence="4">
    <location>
        <begin position="29"/>
        <end position="359"/>
    </location>
</feature>
<evidence type="ECO:0000256" key="3">
    <source>
        <dbReference type="PIRSR" id="PIRSR000097-3"/>
    </source>
</evidence>
<gene>
    <name evidence="6" type="ORF">FOZ62_002555</name>
</gene>
<feature type="site" description="Lowers pKa of active site Tyr" evidence="3">
    <location>
        <position position="102"/>
    </location>
</feature>
<name>A0A7J6PPQ2_PEROL</name>
<evidence type="ECO:0000256" key="2">
    <source>
        <dbReference type="PIRSR" id="PIRSR000097-2"/>
    </source>
</evidence>
<evidence type="ECO:0000313" key="7">
    <source>
        <dbReference type="Proteomes" id="UP000574390"/>
    </source>
</evidence>
<dbReference type="InterPro" id="IPR020471">
    <property type="entry name" value="AKR"/>
</dbReference>
<dbReference type="PANTHER" id="PTHR43827:SF14">
    <property type="entry name" value="NADP-DEPENDENT OXIDOREDUCTASE DOMAIN-CONTAINING PROTEIN"/>
    <property type="match status" value="1"/>
</dbReference>
<protein>
    <recommendedName>
        <fullName evidence="5">NADP-dependent oxidoreductase domain-containing protein</fullName>
    </recommendedName>
</protein>
<feature type="binding site" evidence="2">
    <location>
        <position position="135"/>
    </location>
    <ligand>
        <name>substrate</name>
    </ligand>
</feature>
<dbReference type="PANTHER" id="PTHR43827">
    <property type="entry name" value="2,5-DIKETO-D-GLUCONIC ACID REDUCTASE"/>
    <property type="match status" value="1"/>
</dbReference>
<dbReference type="Gene3D" id="3.20.20.100">
    <property type="entry name" value="NADP-dependent oxidoreductase domain"/>
    <property type="match status" value="2"/>
</dbReference>
<organism evidence="6 7">
    <name type="scientific">Perkinsus olseni</name>
    <name type="common">Perkinsus atlanticus</name>
    <dbReference type="NCBI Taxonomy" id="32597"/>
    <lineage>
        <taxon>Eukaryota</taxon>
        <taxon>Sar</taxon>
        <taxon>Alveolata</taxon>
        <taxon>Perkinsozoa</taxon>
        <taxon>Perkinsea</taxon>
        <taxon>Perkinsida</taxon>
        <taxon>Perkinsidae</taxon>
        <taxon>Perkinsus</taxon>
    </lineage>
</organism>
<evidence type="ECO:0000313" key="6">
    <source>
        <dbReference type="EMBL" id="KAF4698124.1"/>
    </source>
</evidence>
<dbReference type="Proteomes" id="UP000574390">
    <property type="component" value="Unassembled WGS sequence"/>
</dbReference>
<accession>A0A7J6PPQ2</accession>
<proteinExistence type="predicted"/>
<keyword evidence="4" id="KW-0732">Signal</keyword>
<feature type="domain" description="NADP-dependent oxidoreductase" evidence="5">
    <location>
        <begin position="40"/>
        <end position="184"/>
    </location>
</feature>
<dbReference type="InterPro" id="IPR018170">
    <property type="entry name" value="Aldo/ket_reductase_CS"/>
</dbReference>
<feature type="active site" description="Proton donor" evidence="1">
    <location>
        <position position="73"/>
    </location>
</feature>
<sequence length="359" mass="40454">MLVTLPQRFDGLLLTILSLSIAGNHVDAMTLSNGAEMPVIGLGTFMSKGDEVEKAVYFALQLGYRHIDTADLYMNHERVGKALKRAIDDGIVERSEVFLVSKLWPTDYRADVVRPRVEKMLSDLQVDYLDQLLLHMPEAWDYPGKSDDYSRFFPTTSEGLPAVNASHDLVDTWRVLEELCEEGKGLRAERGWICYDYDATVPDLSMAYSDLAVAQRDVATERCRRYFEAAAKIFGPVNLELANLRHAVADTYDHDGPLPDVLNHPTIRALADRHGRSAAQVAIRWAIQRGTIVIPKSVDKRRIDENFDVLDFELSLDEMAFIDDIGRDPEDQIRAFTLPFAADGSSIFDKTMLTLVEEL</sequence>
<evidence type="ECO:0000256" key="1">
    <source>
        <dbReference type="PIRSR" id="PIRSR000097-1"/>
    </source>
</evidence>
<dbReference type="InterPro" id="IPR023210">
    <property type="entry name" value="NADP_OxRdtase_dom"/>
</dbReference>
<feature type="signal peptide" evidence="4">
    <location>
        <begin position="1"/>
        <end position="28"/>
    </location>
</feature>
<dbReference type="CDD" id="cd19071">
    <property type="entry name" value="AKR_AKR1-5-like"/>
    <property type="match status" value="1"/>
</dbReference>
<dbReference type="InterPro" id="IPR036812">
    <property type="entry name" value="NAD(P)_OxRdtase_dom_sf"/>
</dbReference>
<dbReference type="PIRSF" id="PIRSF000097">
    <property type="entry name" value="AKR"/>
    <property type="match status" value="1"/>
</dbReference>
<comment type="caution">
    <text evidence="6">The sequence shown here is derived from an EMBL/GenBank/DDBJ whole genome shotgun (WGS) entry which is preliminary data.</text>
</comment>
<dbReference type="EMBL" id="JABANM010035371">
    <property type="protein sequence ID" value="KAF4698124.1"/>
    <property type="molecule type" value="Genomic_DNA"/>
</dbReference>
<dbReference type="AlphaFoldDB" id="A0A7J6PPQ2"/>
<dbReference type="Pfam" id="PF00248">
    <property type="entry name" value="Aldo_ket_red"/>
    <property type="match status" value="2"/>
</dbReference>
<feature type="domain" description="NADP-dependent oxidoreductase" evidence="5">
    <location>
        <begin position="265"/>
        <end position="325"/>
    </location>
</feature>
<reference evidence="6 7" key="1">
    <citation type="submission" date="2020-04" db="EMBL/GenBank/DDBJ databases">
        <title>Perkinsus olseni comparative genomics.</title>
        <authorList>
            <person name="Bogema D.R."/>
        </authorList>
    </citation>
    <scope>NUCLEOTIDE SEQUENCE [LARGE SCALE GENOMIC DNA]</scope>
    <source>
        <strain evidence="6">ATCC PRA-205</strain>
    </source>
</reference>
<dbReference type="PRINTS" id="PR00069">
    <property type="entry name" value="ALDKETRDTASE"/>
</dbReference>
<dbReference type="PROSITE" id="PS00063">
    <property type="entry name" value="ALDOKETO_REDUCTASE_3"/>
    <property type="match status" value="1"/>
</dbReference>
<evidence type="ECO:0000256" key="4">
    <source>
        <dbReference type="SAM" id="SignalP"/>
    </source>
</evidence>